<dbReference type="EMBL" id="JPVQ01000033">
    <property type="protein sequence ID" value="KGR89839.1"/>
    <property type="molecule type" value="Genomic_DNA"/>
</dbReference>
<sequence>MTNTNDPLILDKKAKIYLIAAIFFGICFFALPAILSNFAVQLLGENAVQVVFIITCFSLLLAVFCGNKYYKLKSQIRK</sequence>
<keyword evidence="3" id="KW-1185">Reference proteome</keyword>
<feature type="transmembrane region" description="Helical" evidence="1">
    <location>
        <begin position="47"/>
        <end position="70"/>
    </location>
</feature>
<dbReference type="AlphaFoldDB" id="A0A0A3IYK8"/>
<accession>A0A0A3IYK8</accession>
<evidence type="ECO:0000313" key="2">
    <source>
        <dbReference type="EMBL" id="KGR89839.1"/>
    </source>
</evidence>
<evidence type="ECO:0000256" key="1">
    <source>
        <dbReference type="SAM" id="Phobius"/>
    </source>
</evidence>
<feature type="transmembrane region" description="Helical" evidence="1">
    <location>
        <begin position="16"/>
        <end position="35"/>
    </location>
</feature>
<dbReference type="RefSeq" id="WP_036178319.1">
    <property type="nucleotide sequence ID" value="NZ_AVCZ01000033.1"/>
</dbReference>
<reference evidence="2 3" key="1">
    <citation type="submission" date="2014-02" db="EMBL/GenBank/DDBJ databases">
        <title>Draft genome sequence of Lysinibacillus massiliensis CCUG 49529.</title>
        <authorList>
            <person name="Zhang F."/>
            <person name="Wang G."/>
            <person name="Zhang L."/>
        </authorList>
    </citation>
    <scope>NUCLEOTIDE SEQUENCE [LARGE SCALE GENOMIC DNA]</scope>
    <source>
        <strain evidence="2 3">CCUG 49529</strain>
    </source>
</reference>
<proteinExistence type="predicted"/>
<comment type="caution">
    <text evidence="2">The sequence shown here is derived from an EMBL/GenBank/DDBJ whole genome shotgun (WGS) entry which is preliminary data.</text>
</comment>
<evidence type="ECO:0000313" key="3">
    <source>
        <dbReference type="Proteomes" id="UP000030595"/>
    </source>
</evidence>
<keyword evidence="1" id="KW-0472">Membrane</keyword>
<organism evidence="2 3">
    <name type="scientific">Ureibacillus massiliensis 4400831 = CIP 108448 = CCUG 49529</name>
    <dbReference type="NCBI Taxonomy" id="1211035"/>
    <lineage>
        <taxon>Bacteria</taxon>
        <taxon>Bacillati</taxon>
        <taxon>Bacillota</taxon>
        <taxon>Bacilli</taxon>
        <taxon>Bacillales</taxon>
        <taxon>Caryophanaceae</taxon>
        <taxon>Ureibacillus</taxon>
    </lineage>
</organism>
<keyword evidence="1" id="KW-0812">Transmembrane</keyword>
<protein>
    <submittedName>
        <fullName evidence="2">Uncharacterized protein</fullName>
    </submittedName>
</protein>
<dbReference type="Proteomes" id="UP000030595">
    <property type="component" value="Unassembled WGS sequence"/>
</dbReference>
<keyword evidence="1" id="KW-1133">Transmembrane helix</keyword>
<gene>
    <name evidence="2" type="ORF">CD30_15165</name>
</gene>
<name>A0A0A3IYK8_9BACL</name>